<dbReference type="PANTHER" id="PTHR30005:SF0">
    <property type="entry name" value="RETROGRADE REGULATION PROTEIN 2"/>
    <property type="match status" value="1"/>
</dbReference>
<organism evidence="2 3">
    <name type="scientific">Desulfacinum infernum DSM 9756</name>
    <dbReference type="NCBI Taxonomy" id="1121391"/>
    <lineage>
        <taxon>Bacteria</taxon>
        <taxon>Pseudomonadati</taxon>
        <taxon>Thermodesulfobacteriota</taxon>
        <taxon>Syntrophobacteria</taxon>
        <taxon>Syntrophobacterales</taxon>
        <taxon>Syntrophobacteraceae</taxon>
        <taxon>Desulfacinum</taxon>
    </lineage>
</organism>
<protein>
    <submittedName>
        <fullName evidence="2">Ppx/GppA phosphatase</fullName>
    </submittedName>
</protein>
<dbReference type="Pfam" id="PF02541">
    <property type="entry name" value="Ppx-GppA"/>
    <property type="match status" value="1"/>
</dbReference>
<sequence length="348" mass="37627">MGANPRNAPDSTDSAPCHAALDVGSHTIRVLVVKVPEPGVLVPILQERHIARLAKDYEEPSGLSREAMARALSILQGVAERVEAFRPRTIRAGATGVVRRAVNGRDFLRRAAEVTGLQVPVLTEDEEALLSLRGMLGVLKRPEGPLLAFDLGGSSTEFSLAMPGAQVPCWTTSLFVGAAVLTQQFLERAPAPPEAIRKARRHVRVLLGPVCRAVKSAMGHRPDRWPVLVGTAGTVTTLAAMRLGMRGYVPYRINNQRLSASWVCRTVERLSAMSLEQRRRIPGLEAGREDIILGGALIVEEILAAFEAEQFIVTDAGLLEGLLLDGITRQGPRTGAGGVPLTWEIKWD</sequence>
<dbReference type="Proteomes" id="UP000184076">
    <property type="component" value="Unassembled WGS sequence"/>
</dbReference>
<dbReference type="OrthoDB" id="9793035at2"/>
<dbReference type="InterPro" id="IPR043129">
    <property type="entry name" value="ATPase_NBD"/>
</dbReference>
<feature type="domain" description="Ppx/GppA phosphatase N-terminal" evidence="1">
    <location>
        <begin position="38"/>
        <end position="326"/>
    </location>
</feature>
<dbReference type="CDD" id="cd24054">
    <property type="entry name" value="ASKHA_NBD_AaPPX-GppA_MtPPX2-like"/>
    <property type="match status" value="1"/>
</dbReference>
<evidence type="ECO:0000313" key="3">
    <source>
        <dbReference type="Proteomes" id="UP000184076"/>
    </source>
</evidence>
<dbReference type="PANTHER" id="PTHR30005">
    <property type="entry name" value="EXOPOLYPHOSPHATASE"/>
    <property type="match status" value="1"/>
</dbReference>
<dbReference type="Gene3D" id="3.30.420.150">
    <property type="entry name" value="Exopolyphosphatase. Domain 2"/>
    <property type="match status" value="1"/>
</dbReference>
<dbReference type="SUPFAM" id="SSF53067">
    <property type="entry name" value="Actin-like ATPase domain"/>
    <property type="match status" value="2"/>
</dbReference>
<dbReference type="AlphaFoldDB" id="A0A1M4WFD3"/>
<accession>A0A1M4WFD3</accession>
<reference evidence="3" key="1">
    <citation type="submission" date="2016-11" db="EMBL/GenBank/DDBJ databases">
        <authorList>
            <person name="Varghese N."/>
            <person name="Submissions S."/>
        </authorList>
    </citation>
    <scope>NUCLEOTIDE SEQUENCE [LARGE SCALE GENOMIC DNA]</scope>
    <source>
        <strain evidence="3">DSM 9756</strain>
    </source>
</reference>
<evidence type="ECO:0000259" key="1">
    <source>
        <dbReference type="Pfam" id="PF02541"/>
    </source>
</evidence>
<dbReference type="STRING" id="1121391.SAMN02745206_00856"/>
<dbReference type="InterPro" id="IPR050273">
    <property type="entry name" value="GppA/Ppx_hydrolase"/>
</dbReference>
<proteinExistence type="predicted"/>
<dbReference type="RefSeq" id="WP_073037289.1">
    <property type="nucleotide sequence ID" value="NZ_FQVB01000007.1"/>
</dbReference>
<dbReference type="EMBL" id="FQVB01000007">
    <property type="protein sequence ID" value="SHE79880.1"/>
    <property type="molecule type" value="Genomic_DNA"/>
</dbReference>
<dbReference type="Gene3D" id="3.30.420.40">
    <property type="match status" value="1"/>
</dbReference>
<name>A0A1M4WFD3_9BACT</name>
<gene>
    <name evidence="2" type="ORF">SAMN02745206_00856</name>
</gene>
<dbReference type="InterPro" id="IPR003695">
    <property type="entry name" value="Ppx_GppA_N"/>
</dbReference>
<keyword evidence="3" id="KW-1185">Reference proteome</keyword>
<evidence type="ECO:0000313" key="2">
    <source>
        <dbReference type="EMBL" id="SHE79880.1"/>
    </source>
</evidence>
<dbReference type="GO" id="GO:0016462">
    <property type="term" value="F:pyrophosphatase activity"/>
    <property type="evidence" value="ECO:0007669"/>
    <property type="project" value="TreeGrafter"/>
</dbReference>